<feature type="domain" description="C-type lectin" evidence="14">
    <location>
        <begin position="26"/>
        <end position="149"/>
    </location>
</feature>
<reference evidence="17" key="1">
    <citation type="submission" date="2025-08" db="UniProtKB">
        <authorList>
            <consortium name="RefSeq"/>
        </authorList>
    </citation>
    <scope>IDENTIFICATION</scope>
    <source>
        <tissue evidence="17">Gonad</tissue>
    </source>
</reference>
<evidence type="ECO:0000256" key="12">
    <source>
        <dbReference type="SAM" id="SignalP"/>
    </source>
</evidence>
<dbReference type="GO" id="GO:0008061">
    <property type="term" value="F:chitin binding"/>
    <property type="evidence" value="ECO:0007669"/>
    <property type="project" value="InterPro"/>
</dbReference>
<dbReference type="GO" id="GO:0005576">
    <property type="term" value="C:extracellular region"/>
    <property type="evidence" value="ECO:0007669"/>
    <property type="project" value="InterPro"/>
</dbReference>
<evidence type="ECO:0000259" key="13">
    <source>
        <dbReference type="PROSITE" id="PS50026"/>
    </source>
</evidence>
<dbReference type="Pfam" id="PF01607">
    <property type="entry name" value="CBM_14"/>
    <property type="match status" value="1"/>
</dbReference>
<evidence type="ECO:0000256" key="3">
    <source>
        <dbReference type="ARBA" id="ARBA00006127"/>
    </source>
</evidence>
<dbReference type="SMART" id="SM00494">
    <property type="entry name" value="ChtBD2"/>
    <property type="match status" value="1"/>
</dbReference>
<dbReference type="SUPFAM" id="SSF57184">
    <property type="entry name" value="Growth factor receptor domain"/>
    <property type="match status" value="1"/>
</dbReference>
<dbReference type="InterPro" id="IPR016187">
    <property type="entry name" value="CTDL_fold"/>
</dbReference>
<dbReference type="OrthoDB" id="10045365at2759"/>
<evidence type="ECO:0000256" key="9">
    <source>
        <dbReference type="ARBA" id="ARBA00023024"/>
    </source>
</evidence>
<evidence type="ECO:0000256" key="10">
    <source>
        <dbReference type="ARBA" id="ARBA00023157"/>
    </source>
</evidence>
<dbReference type="PROSITE" id="PS01187">
    <property type="entry name" value="EGF_CA"/>
    <property type="match status" value="1"/>
</dbReference>
<keyword evidence="5" id="KW-0964">Secreted</keyword>
<dbReference type="PROSITE" id="PS50026">
    <property type="entry name" value="EGF_3"/>
    <property type="match status" value="2"/>
</dbReference>
<dbReference type="CDD" id="cd00054">
    <property type="entry name" value="EGF_CA"/>
    <property type="match status" value="3"/>
</dbReference>
<dbReference type="PANTHER" id="PTHR24050:SF27">
    <property type="entry name" value="FIBRILLIN-1"/>
    <property type="match status" value="1"/>
</dbReference>
<dbReference type="InterPro" id="IPR026823">
    <property type="entry name" value="cEGF"/>
</dbReference>
<dbReference type="InterPro" id="IPR009030">
    <property type="entry name" value="Growth_fac_rcpt_cys_sf"/>
</dbReference>
<keyword evidence="9" id="KW-0624">Polysaccharide degradation</keyword>
<evidence type="ECO:0000256" key="2">
    <source>
        <dbReference type="ARBA" id="ARBA00004498"/>
    </source>
</evidence>
<dbReference type="Gene3D" id="2.10.25.10">
    <property type="entry name" value="Laminin"/>
    <property type="match status" value="4"/>
</dbReference>
<dbReference type="EC" id="3.2.1.14" evidence="4"/>
<dbReference type="InterPro" id="IPR002557">
    <property type="entry name" value="Chitin-bd_dom"/>
</dbReference>
<keyword evidence="16" id="KW-1185">Reference proteome</keyword>
<dbReference type="InterPro" id="IPR001304">
    <property type="entry name" value="C-type_lectin-like"/>
</dbReference>
<protein>
    <recommendedName>
        <fullName evidence="4">chitinase</fullName>
        <ecNumber evidence="4">3.2.1.14</ecNumber>
    </recommendedName>
</protein>
<dbReference type="InterPro" id="IPR052235">
    <property type="entry name" value="Nephronectin_domain"/>
</dbReference>
<dbReference type="PROSITE" id="PS50940">
    <property type="entry name" value="CHIT_BIND_II"/>
    <property type="match status" value="1"/>
</dbReference>
<dbReference type="InterPro" id="IPR000742">
    <property type="entry name" value="EGF"/>
</dbReference>
<dbReference type="PROSITE" id="PS00010">
    <property type="entry name" value="ASX_HYDROXYL"/>
    <property type="match status" value="4"/>
</dbReference>
<dbReference type="PANTHER" id="PTHR24050">
    <property type="entry name" value="PA14 DOMAIN-CONTAINING PROTEIN"/>
    <property type="match status" value="1"/>
</dbReference>
<dbReference type="Gene3D" id="2.170.140.10">
    <property type="entry name" value="Chitin binding domain"/>
    <property type="match status" value="1"/>
</dbReference>
<dbReference type="InterPro" id="IPR000152">
    <property type="entry name" value="EGF-type_Asp/Asn_hydroxyl_site"/>
</dbReference>
<evidence type="ECO:0000256" key="6">
    <source>
        <dbReference type="ARBA" id="ARBA00022536"/>
    </source>
</evidence>
<evidence type="ECO:0000256" key="7">
    <source>
        <dbReference type="ARBA" id="ARBA00022729"/>
    </source>
</evidence>
<dbReference type="PROSITE" id="PS01186">
    <property type="entry name" value="EGF_2"/>
    <property type="match status" value="4"/>
</dbReference>
<dbReference type="Gene3D" id="3.10.100.10">
    <property type="entry name" value="Mannose-Binding Protein A, subunit A"/>
    <property type="match status" value="1"/>
</dbReference>
<dbReference type="PROSITE" id="PS50041">
    <property type="entry name" value="C_TYPE_LECTIN_2"/>
    <property type="match status" value="1"/>
</dbReference>
<dbReference type="InterPro" id="IPR016186">
    <property type="entry name" value="C-type_lectin-like/link_sf"/>
</dbReference>
<accession>A0A6P4YQG4</accession>
<keyword evidence="6 11" id="KW-0245">EGF-like domain</keyword>
<dbReference type="CDD" id="cd00037">
    <property type="entry name" value="CLECT"/>
    <property type="match status" value="1"/>
</dbReference>
<dbReference type="SMART" id="SM00181">
    <property type="entry name" value="EGF"/>
    <property type="match status" value="4"/>
</dbReference>
<evidence type="ECO:0000256" key="1">
    <source>
        <dbReference type="ARBA" id="ARBA00000822"/>
    </source>
</evidence>
<feature type="chain" id="PRO_5028303321" description="chitinase" evidence="12">
    <location>
        <begin position="24"/>
        <end position="527"/>
    </location>
</feature>
<dbReference type="RefSeq" id="XP_019631685.1">
    <property type="nucleotide sequence ID" value="XM_019776126.1"/>
</dbReference>
<feature type="domain" description="EGF-like" evidence="13">
    <location>
        <begin position="151"/>
        <end position="190"/>
    </location>
</feature>
<dbReference type="SUPFAM" id="SSF57625">
    <property type="entry name" value="Invertebrate chitin-binding proteins"/>
    <property type="match status" value="1"/>
</dbReference>
<dbReference type="SUPFAM" id="SSF56436">
    <property type="entry name" value="C-type lectin-like"/>
    <property type="match status" value="1"/>
</dbReference>
<keyword evidence="9" id="KW-0119">Carbohydrate metabolism</keyword>
<dbReference type="GeneID" id="109475494"/>
<feature type="domain" description="EGF-like" evidence="13">
    <location>
        <begin position="231"/>
        <end position="270"/>
    </location>
</feature>
<keyword evidence="10" id="KW-1015">Disulfide bond</keyword>
<evidence type="ECO:0000256" key="8">
    <source>
        <dbReference type="ARBA" id="ARBA00022737"/>
    </source>
</evidence>
<evidence type="ECO:0000259" key="14">
    <source>
        <dbReference type="PROSITE" id="PS50041"/>
    </source>
</evidence>
<dbReference type="Proteomes" id="UP000515135">
    <property type="component" value="Unplaced"/>
</dbReference>
<evidence type="ECO:0000313" key="17">
    <source>
        <dbReference type="RefSeq" id="XP_019631685.1"/>
    </source>
</evidence>
<dbReference type="GO" id="GO:0006032">
    <property type="term" value="P:chitin catabolic process"/>
    <property type="evidence" value="ECO:0007669"/>
    <property type="project" value="UniProtKB-KW"/>
</dbReference>
<dbReference type="FunFam" id="2.10.25.10:FF:000240">
    <property type="entry name" value="Vitamin K-dependent protein S"/>
    <property type="match status" value="4"/>
</dbReference>
<dbReference type="InterPro" id="IPR001881">
    <property type="entry name" value="EGF-like_Ca-bd_dom"/>
</dbReference>
<evidence type="ECO:0000313" key="16">
    <source>
        <dbReference type="Proteomes" id="UP000515135"/>
    </source>
</evidence>
<organism evidence="16 17">
    <name type="scientific">Branchiostoma belcheri</name>
    <name type="common">Amphioxus</name>
    <dbReference type="NCBI Taxonomy" id="7741"/>
    <lineage>
        <taxon>Eukaryota</taxon>
        <taxon>Metazoa</taxon>
        <taxon>Chordata</taxon>
        <taxon>Cephalochordata</taxon>
        <taxon>Leptocardii</taxon>
        <taxon>Amphioxiformes</taxon>
        <taxon>Branchiostomatidae</taxon>
        <taxon>Branchiostoma</taxon>
    </lineage>
</organism>
<dbReference type="InterPro" id="IPR036508">
    <property type="entry name" value="Chitin-bd_dom_sf"/>
</dbReference>
<feature type="signal peptide" evidence="12">
    <location>
        <begin position="1"/>
        <end position="23"/>
    </location>
</feature>
<keyword evidence="9" id="KW-0146">Chitin degradation</keyword>
<evidence type="ECO:0000256" key="4">
    <source>
        <dbReference type="ARBA" id="ARBA00012729"/>
    </source>
</evidence>
<dbReference type="InterPro" id="IPR018097">
    <property type="entry name" value="EGF_Ca-bd_CS"/>
</dbReference>
<dbReference type="GO" id="GO:0008843">
    <property type="term" value="F:endochitinase activity"/>
    <property type="evidence" value="ECO:0007669"/>
    <property type="project" value="UniProtKB-EC"/>
</dbReference>
<proteinExistence type="inferred from homology"/>
<dbReference type="GO" id="GO:0005509">
    <property type="term" value="F:calcium ion binding"/>
    <property type="evidence" value="ECO:0007669"/>
    <property type="project" value="InterPro"/>
</dbReference>
<feature type="domain" description="Chitin-binding type-2" evidence="15">
    <location>
        <begin position="470"/>
        <end position="527"/>
    </location>
</feature>
<comment type="caution">
    <text evidence="11">Lacks conserved residue(s) required for the propagation of feature annotation.</text>
</comment>
<sequence length="527" mass="57664">MRAAMAMWTVLLLLVVNTGSVTAGRYGGYDYWVNHNLLSYWDAMNSCGGGHLVDFSKGTSDGSFNWDIQSYLARNVLGNYWHLFWAGLREYNGMWKWWPGGRPATHIPWHGGQPNNGNQNCGLWKWNVVYRVWAFDDEYCTTVFKSICQKDVNECSSNNGGCAHNCVNTDGSYHCTCRTGYELSGSRTCVDANECSGNNGGCNHGCTNTVGSYRCTCRTGYRLAGPWTCVDINECSSNNGGCAHDCVNTDGSFHCTCRDGYQLSESRNCVDVDECLANGGRGPCDHICTDELGSYRCSCRDGYELGSDGFSCVAPCSEDFTPPQHGSVTCGDVSTGGRFCTVACNARHEFACRPADGYSCDTDGNWNLLGRSTCDADELPGDALWPDCSRMHLAWMPQMANADYYYDGDCQNNVAEIIQMFDRLFNTLGGAASSGSGTSNIENINVACGETTRSSGNTNTSEGRLEQLIAKLCENQPDGSLQPHPYDCSMYIQCHQAGHDAVFDCPPGTRWSQELQTCARADLVTCD</sequence>
<dbReference type="SMART" id="SM00179">
    <property type="entry name" value="EGF_CA"/>
    <property type="match status" value="4"/>
</dbReference>
<keyword evidence="7 12" id="KW-0732">Signal</keyword>
<dbReference type="SUPFAM" id="SSF57196">
    <property type="entry name" value="EGF/Laminin"/>
    <property type="match status" value="1"/>
</dbReference>
<evidence type="ECO:0000256" key="5">
    <source>
        <dbReference type="ARBA" id="ARBA00022530"/>
    </source>
</evidence>
<dbReference type="AlphaFoldDB" id="A0A6P4YQG4"/>
<gene>
    <name evidence="17" type="primary">LOC109475494</name>
</gene>
<keyword evidence="8" id="KW-0677">Repeat</keyword>
<keyword evidence="5" id="KW-0272">Extracellular matrix</keyword>
<comment type="similarity">
    <text evidence="3">Belongs to the fibulin family.</text>
</comment>
<evidence type="ECO:0000259" key="15">
    <source>
        <dbReference type="PROSITE" id="PS50940"/>
    </source>
</evidence>
<comment type="catalytic activity">
    <reaction evidence="1">
        <text>Random endo-hydrolysis of N-acetyl-beta-D-glucosaminide (1-&gt;4)-beta-linkages in chitin and chitodextrins.</text>
        <dbReference type="EC" id="3.2.1.14"/>
    </reaction>
</comment>
<evidence type="ECO:0000256" key="11">
    <source>
        <dbReference type="PROSITE-ProRule" id="PRU00076"/>
    </source>
</evidence>
<dbReference type="KEGG" id="bbel:109475494"/>
<dbReference type="Pfam" id="PF12662">
    <property type="entry name" value="cEGF"/>
    <property type="match status" value="3"/>
</dbReference>
<comment type="subcellular location">
    <subcellularLocation>
        <location evidence="2">Secreted</location>
        <location evidence="2">Extracellular space</location>
        <location evidence="2">Extracellular matrix</location>
    </subcellularLocation>
</comment>
<dbReference type="Pfam" id="PF14670">
    <property type="entry name" value="FXa_inhibition"/>
    <property type="match status" value="1"/>
</dbReference>
<name>A0A6P4YQG4_BRABE</name>